<sequence length="772" mass="76650">MTNSKTCTLAAAVLALAASGEAFMTPTMTSKPPSNKVNIPTKSAAAAAAAAGLLLQGAVLFNQPAEAAMFEVSPSTSIERSVGFGMPNPSSDPTNNNAASGKTEGSKYTPQQQGGFAEKFSEGNVDYGSPKGTDFGETAGGIPGVASNTKETGGGAGAKFAQNTAEKEVARAKGGVEQIASKAGSAANAAKGGMKTGAAGAKEQPDLTARNGFSQGIKSRAESAGGAATNVANAVKEKAGGGQAGFDQVKRAGESVKDSIKDAVSSNINVAAAFDTPADAAKNALQNSGDAIRDTVNSGINTAQGAVSGSDVRGAASQAKSALQDGKNTVQSKVKTDISSTKNQFGQGNIGDQARGAGNAVQNKVGSDIASTKGAIDGNPIEQAKSALSNAGDAVKNKVGSDVATAQGAVGSNGGASTSLNTARDVGNAIKDKVGSGLDAVTDGSAQNLAYNTVRDAASNNPAFNPNAAKNAGDAIKRGVSEVTNSVPGGNAGDAIKSKVGSDINSAKGAFNNNNVASNAQDAGDALKSKVGSDINSAKSAFNNNNNLASNAQDAGDAIKSKVGSDINSAKGAANQAKGAFNNNNVAQDAKGAANKAKGWFNRGVGSNSNVASNAKDAGNAIKSKVSSDVNTAKGGANQAKGVLNNNNVAQDAKGAANKAKGLFNQGAFNSDSNVAQDAGNAIKSKVSGDINTAKNTLDSRNNLAMNAERAGDAIKSKVSSDVNTAKDAVSNSGRTTQGIFGRQNKWQYGKQSQAIDAASQAGDVTKNLVGN</sequence>
<evidence type="ECO:0000313" key="3">
    <source>
        <dbReference type="EMBL" id="KAG5186047.1"/>
    </source>
</evidence>
<proteinExistence type="predicted"/>
<evidence type="ECO:0000256" key="1">
    <source>
        <dbReference type="SAM" id="MobiDB-lite"/>
    </source>
</evidence>
<name>A0A835Z204_9STRA</name>
<dbReference type="PANTHER" id="PTHR47372:SF11">
    <property type="entry name" value="RE19971P"/>
    <property type="match status" value="1"/>
</dbReference>
<gene>
    <name evidence="3" type="ORF">JKP88DRAFT_348122</name>
</gene>
<dbReference type="EMBL" id="JAFCMP010000113">
    <property type="protein sequence ID" value="KAG5186047.1"/>
    <property type="molecule type" value="Genomic_DNA"/>
</dbReference>
<dbReference type="AlphaFoldDB" id="A0A835Z204"/>
<feature type="region of interest" description="Disordered" evidence="1">
    <location>
        <begin position="80"/>
        <end position="114"/>
    </location>
</feature>
<organism evidence="3 4">
    <name type="scientific">Tribonema minus</name>
    <dbReference type="NCBI Taxonomy" id="303371"/>
    <lineage>
        <taxon>Eukaryota</taxon>
        <taxon>Sar</taxon>
        <taxon>Stramenopiles</taxon>
        <taxon>Ochrophyta</taxon>
        <taxon>PX clade</taxon>
        <taxon>Xanthophyceae</taxon>
        <taxon>Tribonematales</taxon>
        <taxon>Tribonemataceae</taxon>
        <taxon>Tribonema</taxon>
    </lineage>
</organism>
<feature type="chain" id="PRO_5032346270" evidence="2">
    <location>
        <begin position="23"/>
        <end position="772"/>
    </location>
</feature>
<feature type="signal peptide" evidence="2">
    <location>
        <begin position="1"/>
        <end position="22"/>
    </location>
</feature>
<dbReference type="Proteomes" id="UP000664859">
    <property type="component" value="Unassembled WGS sequence"/>
</dbReference>
<comment type="caution">
    <text evidence="3">The sequence shown here is derived from an EMBL/GenBank/DDBJ whole genome shotgun (WGS) entry which is preliminary data.</text>
</comment>
<reference evidence="3" key="1">
    <citation type="submission" date="2021-02" db="EMBL/GenBank/DDBJ databases">
        <title>First Annotated Genome of the Yellow-green Alga Tribonema minus.</title>
        <authorList>
            <person name="Mahan K.M."/>
        </authorList>
    </citation>
    <scope>NUCLEOTIDE SEQUENCE</scope>
    <source>
        <strain evidence="3">UTEX B ZZ1240</strain>
    </source>
</reference>
<evidence type="ECO:0000313" key="4">
    <source>
        <dbReference type="Proteomes" id="UP000664859"/>
    </source>
</evidence>
<dbReference type="PANTHER" id="PTHR47372">
    <property type="entry name" value="DAUER UP-REGULATED-RELATED"/>
    <property type="match status" value="1"/>
</dbReference>
<evidence type="ECO:0000256" key="2">
    <source>
        <dbReference type="SAM" id="SignalP"/>
    </source>
</evidence>
<keyword evidence="2" id="KW-0732">Signal</keyword>
<accession>A0A835Z204</accession>
<feature type="compositionally biased region" description="Polar residues" evidence="1">
    <location>
        <begin position="88"/>
        <end position="100"/>
    </location>
</feature>
<protein>
    <submittedName>
        <fullName evidence="3">Uncharacterized protein</fullName>
    </submittedName>
</protein>
<keyword evidence="4" id="KW-1185">Reference proteome</keyword>